<evidence type="ECO:0000313" key="3">
    <source>
        <dbReference type="Proteomes" id="UP000232688"/>
    </source>
</evidence>
<accession>A0A2N0RXG3</accession>
<dbReference type="InterPro" id="IPR001245">
    <property type="entry name" value="Ser-Thr/Tyr_kinase_cat_dom"/>
</dbReference>
<dbReference type="VEuPathDB" id="FungiDB:RhiirA1_534510"/>
<dbReference type="AlphaFoldDB" id="A0A2N0RXG3"/>
<dbReference type="GO" id="GO:0005524">
    <property type="term" value="F:ATP binding"/>
    <property type="evidence" value="ECO:0007669"/>
    <property type="project" value="InterPro"/>
</dbReference>
<proteinExistence type="predicted"/>
<feature type="non-terminal residue" evidence="2">
    <location>
        <position position="1178"/>
    </location>
</feature>
<sequence length="1178" mass="137798">MSYGKNELVNNAINRSYALINYNIYNDIHKQQKFQEQTILDDESLTENEKSEAIRILTKNYDYCKLLFNSGTKRICENCNQECLATTYCEICVQNYLKAKFSNWTSGNDIIDNLIQECQMKTLATDGIVEWIPYSSFKNIEYLTKGGFSEIYTANWIDGHFIEWNTERQQLKRIGRQIVVLKKLENVENANQSWFEEAKSHLNISNKWNDIVQCYGLTQDPSNGNYMLVMNKLDIDLRKYLQQNHNQLTWKERIQIITDITVALYRIHDENAIHRDLHSGNILSNFYAGFIISDLGFCGPADKPLKSIYGNLPYVAPEVINGKEQTFKSDIYSVAMLMWEVSSGQPPFINYEHGYDLAMNIVNGIRPKIVPGTPFEYKNLMKQCWDADPLKRPDIHTLWDKMSEINLFYQSQLNDQLEENNNFEMENYTNSSKLFTSKLHQFDNLPNPRNATEEEQEAFHSNKSYDFHIPNNIDDFNKLNSKKNSTSKISTIFKVGKLDEELHFGAFGRFWWKSRDNILYPIRLEMKTLVTLNKTHFIITVVKGTSVAAFQPGYICEANGITSSVYDTPSGAINFLYHILFSSKTRFSGPLICGFNDKEINKRILDDIPFQPFTIMVGNLQIFIGMIGVSDQENLGYVGPGYLSSFIYRVGEEKIRTLFVQQIHQRHCSVALYQDERIKLKYSGKNPVEVWKEVWKKIEVLQNWDGKTLFGINHEKTQNLVNILRTPSCTINEWNNEIMMTQLYKQHLYKFTPASIPWYEFLLNWKEYKCNIIELYSALENIYPEEYQFKEREFRAWKALLRSVGCTNITPFDKDKSDKEFWTKAENPIDDKHVLIYLYENNFLDMSLPDDNPNPIVNKFWSCFNESLKVNKKGIDGKRRILSIIADDFSYEEIRTNLLVAPTTIFDARKYARLNGPGAKQIEKPIRTVAKLSQEKLEQFSIFFEDKANVIMSSYKSDAKTQLPVLYLKNTKKALWEKFQETYPNGLKRTTFYCQLEGNRYQYREDMGGLCAICNTYGYEVFGYLKNLIQKEVSLMEIQNNFIQRAENLQRYLKKSYEQKFTISENGTTRHDPCINHCLLYAFGTCDKLHTQICNECQELFTFFNDLKKIIGLDSLDDLKIYEEKLIYYLSHQTRKVYLNSQFNATILELDEKGAIFLVDYKMKILPQTARETKQDFY</sequence>
<name>A0A2N0RXG3_9GLOM</name>
<feature type="domain" description="Protein kinase" evidence="1">
    <location>
        <begin position="137"/>
        <end position="409"/>
    </location>
</feature>
<evidence type="ECO:0000313" key="2">
    <source>
        <dbReference type="EMBL" id="PKC68007.1"/>
    </source>
</evidence>
<evidence type="ECO:0000259" key="1">
    <source>
        <dbReference type="PROSITE" id="PS50011"/>
    </source>
</evidence>
<reference evidence="2 3" key="2">
    <citation type="submission" date="2017-10" db="EMBL/GenBank/DDBJ databases">
        <title>Genome analyses suggest a sexual origin of heterokaryosis in a supposedly ancient asexual fungus.</title>
        <authorList>
            <person name="Corradi N."/>
            <person name="Sedzielewska K."/>
            <person name="Noel J."/>
            <person name="Charron P."/>
            <person name="Farinelli L."/>
            <person name="Marton T."/>
            <person name="Kruger M."/>
            <person name="Pelin A."/>
            <person name="Brachmann A."/>
            <person name="Corradi N."/>
        </authorList>
    </citation>
    <scope>NUCLEOTIDE SEQUENCE [LARGE SCALE GENOMIC DNA]</scope>
    <source>
        <strain evidence="2 3">A1</strain>
    </source>
</reference>
<dbReference type="EMBL" id="LLXH01000358">
    <property type="protein sequence ID" value="PKC68007.1"/>
    <property type="molecule type" value="Genomic_DNA"/>
</dbReference>
<dbReference type="VEuPathDB" id="FungiDB:FUN_014946"/>
<dbReference type="VEuPathDB" id="FungiDB:RhiirFUN_026781"/>
<dbReference type="VEuPathDB" id="FungiDB:RhiirFUN_009479"/>
<reference evidence="2 3" key="1">
    <citation type="submission" date="2017-10" db="EMBL/GenBank/DDBJ databases">
        <title>Extensive intraspecific genome diversity in a model arbuscular mycorrhizal fungus.</title>
        <authorList>
            <person name="Chen E.C.H."/>
            <person name="Morin E."/>
            <person name="Baudet D."/>
            <person name="Noel J."/>
            <person name="Ndikumana S."/>
            <person name="Charron P."/>
            <person name="St-Onge C."/>
            <person name="Giorgi J."/>
            <person name="Grigoriev I.V."/>
            <person name="Roux C."/>
            <person name="Martin F.M."/>
            <person name="Corradi N."/>
        </authorList>
    </citation>
    <scope>NUCLEOTIDE SEQUENCE [LARGE SCALE GENOMIC DNA]</scope>
    <source>
        <strain evidence="2 3">A1</strain>
    </source>
</reference>
<dbReference type="InterPro" id="IPR011009">
    <property type="entry name" value="Kinase-like_dom_sf"/>
</dbReference>
<gene>
    <name evidence="2" type="ORF">RhiirA1_534510</name>
</gene>
<dbReference type="PANTHER" id="PTHR44329">
    <property type="entry name" value="SERINE/THREONINE-PROTEIN KINASE TNNI3K-RELATED"/>
    <property type="match status" value="1"/>
</dbReference>
<dbReference type="PROSITE" id="PS50011">
    <property type="entry name" value="PROTEIN_KINASE_DOM"/>
    <property type="match status" value="1"/>
</dbReference>
<dbReference type="Gene3D" id="1.10.510.10">
    <property type="entry name" value="Transferase(Phosphotransferase) domain 1"/>
    <property type="match status" value="1"/>
</dbReference>
<dbReference type="GO" id="GO:0004674">
    <property type="term" value="F:protein serine/threonine kinase activity"/>
    <property type="evidence" value="ECO:0007669"/>
    <property type="project" value="TreeGrafter"/>
</dbReference>
<organism evidence="2 3">
    <name type="scientific">Rhizophagus irregularis</name>
    <dbReference type="NCBI Taxonomy" id="588596"/>
    <lineage>
        <taxon>Eukaryota</taxon>
        <taxon>Fungi</taxon>
        <taxon>Fungi incertae sedis</taxon>
        <taxon>Mucoromycota</taxon>
        <taxon>Glomeromycotina</taxon>
        <taxon>Glomeromycetes</taxon>
        <taxon>Glomerales</taxon>
        <taxon>Glomeraceae</taxon>
        <taxon>Rhizophagus</taxon>
    </lineage>
</organism>
<dbReference type="Proteomes" id="UP000232688">
    <property type="component" value="Unassembled WGS sequence"/>
</dbReference>
<dbReference type="InterPro" id="IPR051681">
    <property type="entry name" value="Ser/Thr_Kinases-Pseudokinases"/>
</dbReference>
<comment type="caution">
    <text evidence="2">The sequence shown here is derived from an EMBL/GenBank/DDBJ whole genome shotgun (WGS) entry which is preliminary data.</text>
</comment>
<dbReference type="SUPFAM" id="SSF56112">
    <property type="entry name" value="Protein kinase-like (PK-like)"/>
    <property type="match status" value="1"/>
</dbReference>
<protein>
    <recommendedName>
        <fullName evidence="1">Protein kinase domain-containing protein</fullName>
    </recommendedName>
</protein>
<dbReference type="VEuPathDB" id="FungiDB:FUN_001153"/>
<dbReference type="VEuPathDB" id="FungiDB:RhiirFUN_026485"/>
<dbReference type="InterPro" id="IPR000719">
    <property type="entry name" value="Prot_kinase_dom"/>
</dbReference>
<dbReference type="Pfam" id="PF07714">
    <property type="entry name" value="PK_Tyr_Ser-Thr"/>
    <property type="match status" value="1"/>
</dbReference>